<reference evidence="1" key="1">
    <citation type="submission" date="2014-09" db="EMBL/GenBank/DDBJ databases">
        <authorList>
            <person name="Magalhaes I.L.F."/>
            <person name="Oliveira U."/>
            <person name="Santos F.R."/>
            <person name="Vidigal T.H.D.A."/>
            <person name="Brescovit A.D."/>
            <person name="Santos A.J."/>
        </authorList>
    </citation>
    <scope>NUCLEOTIDE SEQUENCE</scope>
    <source>
        <tissue evidence="1">Shoot tissue taken approximately 20 cm above the soil surface</tissue>
    </source>
</reference>
<accession>A0A0A8Z960</accession>
<reference evidence="1" key="2">
    <citation type="journal article" date="2015" name="Data Brief">
        <title>Shoot transcriptome of the giant reed, Arundo donax.</title>
        <authorList>
            <person name="Barrero R.A."/>
            <person name="Guerrero F.D."/>
            <person name="Moolhuijzen P."/>
            <person name="Goolsby J.A."/>
            <person name="Tidwell J."/>
            <person name="Bellgard S.E."/>
            <person name="Bellgard M.I."/>
        </authorList>
    </citation>
    <scope>NUCLEOTIDE SEQUENCE</scope>
    <source>
        <tissue evidence="1">Shoot tissue taken approximately 20 cm above the soil surface</tissue>
    </source>
</reference>
<evidence type="ECO:0000313" key="1">
    <source>
        <dbReference type="EMBL" id="JAD34198.1"/>
    </source>
</evidence>
<protein>
    <submittedName>
        <fullName evidence="1">Uncharacterized protein</fullName>
    </submittedName>
</protein>
<organism evidence="1">
    <name type="scientific">Arundo donax</name>
    <name type="common">Giant reed</name>
    <name type="synonym">Donax arundinaceus</name>
    <dbReference type="NCBI Taxonomy" id="35708"/>
    <lineage>
        <taxon>Eukaryota</taxon>
        <taxon>Viridiplantae</taxon>
        <taxon>Streptophyta</taxon>
        <taxon>Embryophyta</taxon>
        <taxon>Tracheophyta</taxon>
        <taxon>Spermatophyta</taxon>
        <taxon>Magnoliopsida</taxon>
        <taxon>Liliopsida</taxon>
        <taxon>Poales</taxon>
        <taxon>Poaceae</taxon>
        <taxon>PACMAD clade</taxon>
        <taxon>Arundinoideae</taxon>
        <taxon>Arundineae</taxon>
        <taxon>Arundo</taxon>
    </lineage>
</organism>
<dbReference type="EMBL" id="GBRH01263697">
    <property type="protein sequence ID" value="JAD34198.1"/>
    <property type="molecule type" value="Transcribed_RNA"/>
</dbReference>
<name>A0A0A8Z960_ARUDO</name>
<proteinExistence type="predicted"/>
<sequence length="8" mass="850">MSDLGPCQ</sequence>